<keyword evidence="3" id="KW-1185">Reference proteome</keyword>
<organism evidence="2 3">
    <name type="scientific">Chrysodeixis includens</name>
    <name type="common">Soybean looper</name>
    <name type="synonym">Pseudoplusia includens</name>
    <dbReference type="NCBI Taxonomy" id="689277"/>
    <lineage>
        <taxon>Eukaryota</taxon>
        <taxon>Metazoa</taxon>
        <taxon>Ecdysozoa</taxon>
        <taxon>Arthropoda</taxon>
        <taxon>Hexapoda</taxon>
        <taxon>Insecta</taxon>
        <taxon>Pterygota</taxon>
        <taxon>Neoptera</taxon>
        <taxon>Endopterygota</taxon>
        <taxon>Lepidoptera</taxon>
        <taxon>Glossata</taxon>
        <taxon>Ditrysia</taxon>
        <taxon>Noctuoidea</taxon>
        <taxon>Noctuidae</taxon>
        <taxon>Plusiinae</taxon>
        <taxon>Chrysodeixis</taxon>
    </lineage>
</organism>
<protein>
    <submittedName>
        <fullName evidence="2">Uncharacterized protein</fullName>
    </submittedName>
</protein>
<gene>
    <name evidence="2" type="ORF">CINC_LOCUS6068</name>
</gene>
<dbReference type="AlphaFoldDB" id="A0A9N8PZE5"/>
<dbReference type="EMBL" id="LR824023">
    <property type="protein sequence ID" value="CAD0203757.1"/>
    <property type="molecule type" value="Genomic_DNA"/>
</dbReference>
<evidence type="ECO:0000256" key="1">
    <source>
        <dbReference type="SAM" id="MobiDB-lite"/>
    </source>
</evidence>
<feature type="region of interest" description="Disordered" evidence="1">
    <location>
        <begin position="110"/>
        <end position="149"/>
    </location>
</feature>
<accession>A0A9N8PZE5</accession>
<name>A0A9N8PZE5_CHRIL</name>
<evidence type="ECO:0000313" key="2">
    <source>
        <dbReference type="EMBL" id="CAD0203757.1"/>
    </source>
</evidence>
<evidence type="ECO:0000313" key="3">
    <source>
        <dbReference type="Proteomes" id="UP001154114"/>
    </source>
</evidence>
<dbReference type="Proteomes" id="UP001154114">
    <property type="component" value="Chromosome 20"/>
</dbReference>
<proteinExistence type="predicted"/>
<sequence length="149" mass="16494">MTGDQKLHCVTLAPIALAELRPRSTRTLCSNVRQRLIACGWWRREAAPPLAFSNQGHAKRCSHFPPVESVRIRDPCPFRAGVGESTQKIDRSDSFVEMIRLSASLDGHAAMESERTGFGGAKSVNEKEKVQSGAPRASRSIMEPYKQET</sequence>
<dbReference type="OrthoDB" id="7285270at2759"/>
<reference evidence="2" key="1">
    <citation type="submission" date="2021-12" db="EMBL/GenBank/DDBJ databases">
        <authorList>
            <person name="King R."/>
        </authorList>
    </citation>
    <scope>NUCLEOTIDE SEQUENCE</scope>
</reference>